<reference evidence="4 5" key="1">
    <citation type="submission" date="2023-12" db="EMBL/GenBank/DDBJ databases">
        <title>A high-quality genome assembly for Dillenia turbinata (Dilleniales).</title>
        <authorList>
            <person name="Chanderbali A."/>
        </authorList>
    </citation>
    <scope>NUCLEOTIDE SEQUENCE [LARGE SCALE GENOMIC DNA]</scope>
    <source>
        <strain evidence="4">LSX21</strain>
        <tissue evidence="4">Leaf</tissue>
    </source>
</reference>
<dbReference type="Pfam" id="PF03514">
    <property type="entry name" value="GRAS"/>
    <property type="match status" value="1"/>
</dbReference>
<evidence type="ECO:0000313" key="4">
    <source>
        <dbReference type="EMBL" id="KAK6937290.1"/>
    </source>
</evidence>
<proteinExistence type="inferred from homology"/>
<name>A0AAN8ZKB3_9MAGN</name>
<comment type="caution">
    <text evidence="4">The sequence shown here is derived from an EMBL/GenBank/DDBJ whole genome shotgun (WGS) entry which is preliminary data.</text>
</comment>
<comment type="caution">
    <text evidence="3">Lacks conserved residue(s) required for the propagation of feature annotation.</text>
</comment>
<organism evidence="4 5">
    <name type="scientific">Dillenia turbinata</name>
    <dbReference type="NCBI Taxonomy" id="194707"/>
    <lineage>
        <taxon>Eukaryota</taxon>
        <taxon>Viridiplantae</taxon>
        <taxon>Streptophyta</taxon>
        <taxon>Embryophyta</taxon>
        <taxon>Tracheophyta</taxon>
        <taxon>Spermatophyta</taxon>
        <taxon>Magnoliopsida</taxon>
        <taxon>eudicotyledons</taxon>
        <taxon>Gunneridae</taxon>
        <taxon>Pentapetalae</taxon>
        <taxon>Dilleniales</taxon>
        <taxon>Dilleniaceae</taxon>
        <taxon>Dillenia</taxon>
    </lineage>
</organism>
<dbReference type="AlphaFoldDB" id="A0AAN8ZKB3"/>
<protein>
    <submittedName>
        <fullName evidence="4">Transcription factor GRAS</fullName>
    </submittedName>
</protein>
<dbReference type="InterPro" id="IPR005202">
    <property type="entry name" value="TF_GRAS"/>
</dbReference>
<comment type="similarity">
    <text evidence="3">Belongs to the GRAS family.</text>
</comment>
<evidence type="ECO:0000256" key="3">
    <source>
        <dbReference type="PROSITE-ProRule" id="PRU01191"/>
    </source>
</evidence>
<evidence type="ECO:0000256" key="2">
    <source>
        <dbReference type="ARBA" id="ARBA00023163"/>
    </source>
</evidence>
<keyword evidence="1" id="KW-0805">Transcription regulation</keyword>
<gene>
    <name evidence="4" type="ORF">RJ641_030798</name>
</gene>
<dbReference type="Proteomes" id="UP001370490">
    <property type="component" value="Unassembled WGS sequence"/>
</dbReference>
<dbReference type="PANTHER" id="PTHR31636">
    <property type="entry name" value="OSJNBA0084A10.13 PROTEIN-RELATED"/>
    <property type="match status" value="1"/>
</dbReference>
<accession>A0AAN8ZKB3</accession>
<evidence type="ECO:0000256" key="1">
    <source>
        <dbReference type="ARBA" id="ARBA00023015"/>
    </source>
</evidence>
<feature type="region of interest" description="SAW" evidence="3">
    <location>
        <begin position="105"/>
        <end position="180"/>
    </location>
</feature>
<dbReference type="EMBL" id="JBAMMX010000006">
    <property type="protein sequence ID" value="KAK6937290.1"/>
    <property type="molecule type" value="Genomic_DNA"/>
</dbReference>
<dbReference type="PROSITE" id="PS50985">
    <property type="entry name" value="GRAS"/>
    <property type="match status" value="1"/>
</dbReference>
<keyword evidence="2" id="KW-0804">Transcription</keyword>
<evidence type="ECO:0000313" key="5">
    <source>
        <dbReference type="Proteomes" id="UP001370490"/>
    </source>
</evidence>
<sequence>MSCPHVRSTGVQWQIFMKALADCRSCAIKILKISAVGLKGNLQMETGKRSKQITIHCYLQLGLSRHFSFSVPLYDCMEDCLEKNSKYRTIIEAVYFGNGIRNIIGSEGEERITRSVKMDVWRAFFARYGMVELELGESCFYQASLLVKQFACGGSCTLNKNGQSLLGWKGTPIHSVSAWNLGRCVGISGFLQHEVKKLNRTPRSVRANMELPNSISSSLELLRSFTSGLKKLKVKTLDNISSKVSMTSQRLSTKEVMRVTGERYIQHSTVINTNLFSLMHPYGFALVGLSEEDTGDVELAHLLVCG</sequence>
<keyword evidence="5" id="KW-1185">Reference proteome</keyword>